<feature type="compositionally biased region" description="Polar residues" evidence="3">
    <location>
        <begin position="442"/>
        <end position="457"/>
    </location>
</feature>
<dbReference type="SMART" id="SM00252">
    <property type="entry name" value="SH2"/>
    <property type="match status" value="1"/>
</dbReference>
<reference evidence="6" key="2">
    <citation type="submission" date="2023-11" db="UniProtKB">
        <authorList>
            <consortium name="WormBaseParasite"/>
        </authorList>
    </citation>
    <scope>IDENTIFICATION</scope>
</reference>
<evidence type="ECO:0000259" key="4">
    <source>
        <dbReference type="PROSITE" id="PS50001"/>
    </source>
</evidence>
<accession>A0AA85FJS8</accession>
<feature type="domain" description="SH2" evidence="4">
    <location>
        <begin position="1058"/>
        <end position="1154"/>
    </location>
</feature>
<organism evidence="5 6">
    <name type="scientific">Schistosoma rodhaini</name>
    <dbReference type="NCBI Taxonomy" id="6188"/>
    <lineage>
        <taxon>Eukaryota</taxon>
        <taxon>Metazoa</taxon>
        <taxon>Spiralia</taxon>
        <taxon>Lophotrochozoa</taxon>
        <taxon>Platyhelminthes</taxon>
        <taxon>Trematoda</taxon>
        <taxon>Digenea</taxon>
        <taxon>Strigeidida</taxon>
        <taxon>Schistosomatoidea</taxon>
        <taxon>Schistosomatidae</taxon>
        <taxon>Schistosoma</taxon>
    </lineage>
</organism>
<evidence type="ECO:0000313" key="5">
    <source>
        <dbReference type="Proteomes" id="UP000050792"/>
    </source>
</evidence>
<dbReference type="WBParaSite" id="SRDH1_50470.7">
    <property type="protein sequence ID" value="SRDH1_50470.7"/>
    <property type="gene ID" value="SRDH1_50470"/>
</dbReference>
<feature type="compositionally biased region" description="Polar residues" evidence="3">
    <location>
        <begin position="499"/>
        <end position="516"/>
    </location>
</feature>
<name>A0AA85FJS8_9TREM</name>
<dbReference type="SUPFAM" id="SSF55550">
    <property type="entry name" value="SH2 domain"/>
    <property type="match status" value="1"/>
</dbReference>
<dbReference type="Pfam" id="PF00017">
    <property type="entry name" value="SH2"/>
    <property type="match status" value="1"/>
</dbReference>
<keyword evidence="5" id="KW-1185">Reference proteome</keyword>
<protein>
    <recommendedName>
        <fullName evidence="4">SH2 domain-containing protein</fullName>
    </recommendedName>
</protein>
<evidence type="ECO:0000256" key="3">
    <source>
        <dbReference type="SAM" id="MobiDB-lite"/>
    </source>
</evidence>
<reference evidence="5" key="1">
    <citation type="submission" date="2022-06" db="EMBL/GenBank/DDBJ databases">
        <authorList>
            <person name="Berger JAMES D."/>
            <person name="Berger JAMES D."/>
        </authorList>
    </citation>
    <scope>NUCLEOTIDE SEQUENCE [LARGE SCALE GENOMIC DNA]</scope>
</reference>
<feature type="compositionally biased region" description="Polar residues" evidence="3">
    <location>
        <begin position="932"/>
        <end position="945"/>
    </location>
</feature>
<dbReference type="InterPro" id="IPR036860">
    <property type="entry name" value="SH2_dom_sf"/>
</dbReference>
<dbReference type="PROSITE" id="PS50001">
    <property type="entry name" value="SH2"/>
    <property type="match status" value="1"/>
</dbReference>
<dbReference type="PANTHER" id="PTHR15127:SF32">
    <property type="entry name" value="HEAVYWEIGHT, ISOFORM A"/>
    <property type="match status" value="1"/>
</dbReference>
<proteinExistence type="predicted"/>
<dbReference type="InterPro" id="IPR051846">
    <property type="entry name" value="SH2_domain_adapters"/>
</dbReference>
<dbReference type="AlphaFoldDB" id="A0AA85FJS8"/>
<evidence type="ECO:0000256" key="1">
    <source>
        <dbReference type="ARBA" id="ARBA00022999"/>
    </source>
</evidence>
<dbReference type="Proteomes" id="UP000050792">
    <property type="component" value="Unassembled WGS sequence"/>
</dbReference>
<feature type="region of interest" description="Disordered" evidence="3">
    <location>
        <begin position="499"/>
        <end position="539"/>
    </location>
</feature>
<keyword evidence="1 2" id="KW-0727">SH2 domain</keyword>
<dbReference type="GO" id="GO:0001784">
    <property type="term" value="F:phosphotyrosine residue binding"/>
    <property type="evidence" value="ECO:0007669"/>
    <property type="project" value="TreeGrafter"/>
</dbReference>
<feature type="compositionally biased region" description="Basic and acidic residues" evidence="3">
    <location>
        <begin position="418"/>
        <end position="441"/>
    </location>
</feature>
<feature type="compositionally biased region" description="Pro residues" evidence="3">
    <location>
        <begin position="387"/>
        <end position="408"/>
    </location>
</feature>
<feature type="region of interest" description="Disordered" evidence="3">
    <location>
        <begin position="380"/>
        <end position="457"/>
    </location>
</feature>
<feature type="region of interest" description="Disordered" evidence="3">
    <location>
        <begin position="914"/>
        <end position="945"/>
    </location>
</feature>
<evidence type="ECO:0000313" key="6">
    <source>
        <dbReference type="WBParaSite" id="SRDH1_50470.7"/>
    </source>
</evidence>
<dbReference type="PANTHER" id="PTHR15127">
    <property type="entry name" value="HEAVYWEIGHT, ISOFORM A"/>
    <property type="match status" value="1"/>
</dbReference>
<sequence length="1161" mass="130807">MNYWIIKYFHVGADSKMDYSIFISSKIKADLFNASLSTYPSDKQNILNNIDTKITSASTLPVKESIISHSNTSDNLTNYNSSSLQDKKCTMKQDTLITSQPIKIQLRDESKECRIKQKLDLMNASISEQNYNKSHFLQNSRPHICMSPRCPPDGAAVHEISPSNLSKSNKSVIYENLIDKYLLMEHDNHLTKEISPQSLVTTCTVNSVTTTPTFIDNSSNANNHVNNNAKDIMTHRVSTQSTQTNFDIMTVTSTNLLQDSLSTCDSNSKSHLTSESTNSYLSPSKKIVNITTQPQSPTDTNTWFPPPPPTPLRDSIMNSTNIDLKAPHYHEHCRPDEVRSLVLDKISDKSSNIITNLNVSSISELNCSAQISTSVSSITNLKLSSSPPTPPLPPPSSPPHPPSVPPRHPATSLQYKIELTDLPKTVSEKAKNNSVSEKSESQSHQNFPDTGNTLSVQTPLRTSCQNSATAYIPNKQSSICQSDKLTDSSATKIGNETKILTNNSSEMTESKAQPVSASDLDERNKDSTNCPLDGRSVVPWDSNQEDTTVLLSATSSQKTLQANETEIIKSTCIISHAPTITSSTSFPDKRNVNWAFSNQHISTYPLEKLDPLNLDSTNPVLIKKQSVKFHESNRLQNDQKSNVTVTRPNFLSDFILIKSTHPDQPSIKRLISPEDLKNERTIRKHYNITNNHDLNQSVLLQNEEQDEFVPFIYSVKDPTLLNHHNRELLINSHPEIQSNQQIDVAWLKTQQRIELINSNNSRNGIRRSCRDFPQRQISAQPTFTNIQPGVMHLSPTRTHKEHFTSRIPPSSKNSNVLLMTQSSLPAGFPEQKPEYFIHYRHKSDNLVHTNPNFVTDTSSTRMSGDSTHVQYYPQRNRSYNSENSCMTDLIAPSYNSSMTQSVFFPLDSGWGPPDVKSNDSTSSKHKKHRSNMIRSHSQRTADPQANLLEGNQLSTSSDHTRCLIPSKYYHRNLSQTVPANPDSNSIWPPVLVQWHRRRPNVAASSENFPDIIDYQRSKRYNENLHIPAEYYRQQKSDFSRHHSSSTTAISEQLENQLWFHRDLSRSHAEKLLKSTPTGSFLVRRSETSKTELSLSIKRESDVLHMKISQDPETGGYVLGEYSQPYPSVSSMIYRYSRTLLPVRGTAPVLLRFPISRIAFSH</sequence>
<dbReference type="Gene3D" id="3.30.505.10">
    <property type="entry name" value="SH2 domain"/>
    <property type="match status" value="1"/>
</dbReference>
<evidence type="ECO:0000256" key="2">
    <source>
        <dbReference type="PROSITE-ProRule" id="PRU00191"/>
    </source>
</evidence>
<dbReference type="InterPro" id="IPR000980">
    <property type="entry name" value="SH2"/>
</dbReference>